<dbReference type="Pfam" id="PF00107">
    <property type="entry name" value="ADH_zinc_N"/>
    <property type="match status" value="1"/>
</dbReference>
<comment type="cofactor">
    <cofactor evidence="1">
        <name>Zn(2+)</name>
        <dbReference type="ChEBI" id="CHEBI:29105"/>
    </cofactor>
</comment>
<name>A0A0S4IZG8_BODSA</name>
<evidence type="ECO:0000313" key="6">
    <source>
        <dbReference type="EMBL" id="CUG24300.1"/>
    </source>
</evidence>
<dbReference type="Proteomes" id="UP000051952">
    <property type="component" value="Unassembled WGS sequence"/>
</dbReference>
<reference evidence="7" key="1">
    <citation type="submission" date="2015-09" db="EMBL/GenBank/DDBJ databases">
        <authorList>
            <consortium name="Pathogen Informatics"/>
        </authorList>
    </citation>
    <scope>NUCLEOTIDE SEQUENCE [LARGE SCALE GENOMIC DNA]</scope>
    <source>
        <strain evidence="7">Lake Konstanz</strain>
    </source>
</reference>
<dbReference type="SUPFAM" id="SSF51735">
    <property type="entry name" value="NAD(P)-binding Rossmann-fold domains"/>
    <property type="match status" value="1"/>
</dbReference>
<sequence length="190" mass="19761">MRRAGIKAGGKIGVVGLGGLGSMAVKFGKAFGAHVTVFTTSSSKVELAKSIGADHVAVISPGAPAATSPPVRGLQFILDTASATHDLNPYLTSLGVGGRLVLVGLPETPHPPIKPGLLVSGGRSVYGSYIGGIPETQEMLDFCGVHQISCEAELIAAKDVETAFAKLKKNEGRGRFVIDMNTLKDFYELQ</sequence>
<keyword evidence="4" id="KW-0560">Oxidoreductase</keyword>
<keyword evidence="3" id="KW-0862">Zinc</keyword>
<dbReference type="InterPro" id="IPR013149">
    <property type="entry name" value="ADH-like_C"/>
</dbReference>
<evidence type="ECO:0000313" key="7">
    <source>
        <dbReference type="Proteomes" id="UP000051952"/>
    </source>
</evidence>
<gene>
    <name evidence="6" type="ORF">BSAL_76280</name>
</gene>
<dbReference type="VEuPathDB" id="TriTrypDB:BSAL_76280"/>
<keyword evidence="7" id="KW-1185">Reference proteome</keyword>
<dbReference type="Gene3D" id="3.90.180.10">
    <property type="entry name" value="Medium-chain alcohol dehydrogenases, catalytic domain"/>
    <property type="match status" value="1"/>
</dbReference>
<accession>A0A0S4IZG8</accession>
<dbReference type="AlphaFoldDB" id="A0A0S4IZG8"/>
<evidence type="ECO:0000256" key="4">
    <source>
        <dbReference type="ARBA" id="ARBA00023002"/>
    </source>
</evidence>
<keyword evidence="2" id="KW-0479">Metal-binding</keyword>
<dbReference type="GO" id="GO:0016616">
    <property type="term" value="F:oxidoreductase activity, acting on the CH-OH group of donors, NAD or NADP as acceptor"/>
    <property type="evidence" value="ECO:0007669"/>
    <property type="project" value="InterPro"/>
</dbReference>
<dbReference type="FunFam" id="3.40.50.720:FF:000022">
    <property type="entry name" value="Cinnamyl alcohol dehydrogenase"/>
    <property type="match status" value="1"/>
</dbReference>
<evidence type="ECO:0000256" key="1">
    <source>
        <dbReference type="ARBA" id="ARBA00001947"/>
    </source>
</evidence>
<proteinExistence type="predicted"/>
<organism evidence="6 7">
    <name type="scientific">Bodo saltans</name>
    <name type="common">Flagellated protozoan</name>
    <dbReference type="NCBI Taxonomy" id="75058"/>
    <lineage>
        <taxon>Eukaryota</taxon>
        <taxon>Discoba</taxon>
        <taxon>Euglenozoa</taxon>
        <taxon>Kinetoplastea</taxon>
        <taxon>Metakinetoplastina</taxon>
        <taxon>Eubodonida</taxon>
        <taxon>Bodonidae</taxon>
        <taxon>Bodo</taxon>
    </lineage>
</organism>
<evidence type="ECO:0000259" key="5">
    <source>
        <dbReference type="Pfam" id="PF00107"/>
    </source>
</evidence>
<dbReference type="PANTHER" id="PTHR42683">
    <property type="entry name" value="ALDEHYDE REDUCTASE"/>
    <property type="match status" value="1"/>
</dbReference>
<protein>
    <submittedName>
        <fullName evidence="6">NADP-dependent alcohol hydrogenase, putative</fullName>
    </submittedName>
</protein>
<dbReference type="InterPro" id="IPR036291">
    <property type="entry name" value="NAD(P)-bd_dom_sf"/>
</dbReference>
<dbReference type="InterPro" id="IPR047109">
    <property type="entry name" value="CAD-like"/>
</dbReference>
<dbReference type="OrthoDB" id="273554at2759"/>
<dbReference type="OMA" id="VEMINMA"/>
<dbReference type="Gene3D" id="3.40.50.720">
    <property type="entry name" value="NAD(P)-binding Rossmann-like Domain"/>
    <property type="match status" value="1"/>
</dbReference>
<evidence type="ECO:0000256" key="2">
    <source>
        <dbReference type="ARBA" id="ARBA00022723"/>
    </source>
</evidence>
<dbReference type="EMBL" id="CYKH01000714">
    <property type="protein sequence ID" value="CUG24300.1"/>
    <property type="molecule type" value="Genomic_DNA"/>
</dbReference>
<feature type="domain" description="Alcohol dehydrogenase-like C-terminal" evidence="5">
    <location>
        <begin position="19"/>
        <end position="142"/>
    </location>
</feature>
<evidence type="ECO:0000256" key="3">
    <source>
        <dbReference type="ARBA" id="ARBA00022833"/>
    </source>
</evidence>
<dbReference type="GO" id="GO:0046872">
    <property type="term" value="F:metal ion binding"/>
    <property type="evidence" value="ECO:0007669"/>
    <property type="project" value="UniProtKB-KW"/>
</dbReference>